<dbReference type="KEGG" id="cmv:CMUST_05600"/>
<dbReference type="Gene3D" id="2.40.100.10">
    <property type="entry name" value="Cyclophilin-like"/>
    <property type="match status" value="1"/>
</dbReference>
<dbReference type="SUPFAM" id="SSF50891">
    <property type="entry name" value="Cyclophilin-like"/>
    <property type="match status" value="1"/>
</dbReference>
<dbReference type="Gene3D" id="3.30.1360.40">
    <property type="match status" value="1"/>
</dbReference>
<dbReference type="InterPro" id="IPR010016">
    <property type="entry name" value="PxpB"/>
</dbReference>
<dbReference type="GO" id="GO:0005524">
    <property type="term" value="F:ATP binding"/>
    <property type="evidence" value="ECO:0007669"/>
    <property type="project" value="UniProtKB-KW"/>
</dbReference>
<dbReference type="Proteomes" id="UP000035199">
    <property type="component" value="Chromosome"/>
</dbReference>
<dbReference type="InterPro" id="IPR029000">
    <property type="entry name" value="Cyclophilin-like_dom_sf"/>
</dbReference>
<dbReference type="PANTHER" id="PTHR34698">
    <property type="entry name" value="5-OXOPROLINASE SUBUNIT B"/>
    <property type="match status" value="1"/>
</dbReference>
<dbReference type="RefSeq" id="WP_083987424.1">
    <property type="nucleotide sequence ID" value="NZ_CP011542.1"/>
</dbReference>
<dbReference type="InterPro" id="IPR003833">
    <property type="entry name" value="CT_C_D"/>
</dbReference>
<protein>
    <submittedName>
        <fullName evidence="5">Allophanate hydrolase subunit 1</fullName>
    </submittedName>
</protein>
<evidence type="ECO:0000313" key="5">
    <source>
        <dbReference type="EMBL" id="AKK05456.1"/>
    </source>
</evidence>
<dbReference type="EMBL" id="CP011542">
    <property type="protein sequence ID" value="AKK05456.1"/>
    <property type="molecule type" value="Genomic_DNA"/>
</dbReference>
<dbReference type="AlphaFoldDB" id="A0A0G3GW95"/>
<evidence type="ECO:0000313" key="6">
    <source>
        <dbReference type="Proteomes" id="UP000035199"/>
    </source>
</evidence>
<dbReference type="SUPFAM" id="SSF160467">
    <property type="entry name" value="PH0987 N-terminal domain-like"/>
    <property type="match status" value="1"/>
</dbReference>
<sequence length="219" mass="23385">MALAIRPLGDAALIVDVTATPIDATKILDTVMELHSAIMEAIRNEQLVGIVDIVPAAETIVVTVDPAQLTPTQAAKVIKALPVSASASALDPMVTIEIPVRYDGLDLTDTARALDVTTKELIAIHTSTRWIAAFGGFAPGFMYLTAANYPFQVPRRSSPRTAIPAGSVGLAGSYSAVYPQQSPGGWQIIGTTREILWDSYRERPSLIQPGDAVRFVEES</sequence>
<evidence type="ECO:0000256" key="2">
    <source>
        <dbReference type="ARBA" id="ARBA00022801"/>
    </source>
</evidence>
<keyword evidence="3" id="KW-0067">ATP-binding</keyword>
<reference evidence="5 6" key="1">
    <citation type="journal article" date="2015" name="Genome Announc.">
        <title>Complete Genome Sequence of the Type Strain Corynebacterium mustelae DSM 45274, Isolated from Various Tissues of a Male Ferret with Lethal Sepsis.</title>
        <authorList>
            <person name="Ruckert C."/>
            <person name="Eimer J."/>
            <person name="Winkler A."/>
            <person name="Tauch A."/>
        </authorList>
    </citation>
    <scope>NUCLEOTIDE SEQUENCE [LARGE SCALE GENOMIC DNA]</scope>
    <source>
        <strain evidence="5 6">DSM 45274</strain>
    </source>
</reference>
<dbReference type="Pfam" id="PF02682">
    <property type="entry name" value="CT_C_D"/>
    <property type="match status" value="1"/>
</dbReference>
<name>A0A0G3GW95_9CORY</name>
<dbReference type="PANTHER" id="PTHR34698:SF2">
    <property type="entry name" value="5-OXOPROLINASE SUBUNIT B"/>
    <property type="match status" value="1"/>
</dbReference>
<keyword evidence="2 5" id="KW-0378">Hydrolase</keyword>
<evidence type="ECO:0000256" key="1">
    <source>
        <dbReference type="ARBA" id="ARBA00022741"/>
    </source>
</evidence>
<dbReference type="GO" id="GO:0016787">
    <property type="term" value="F:hydrolase activity"/>
    <property type="evidence" value="ECO:0007669"/>
    <property type="project" value="UniProtKB-KW"/>
</dbReference>
<proteinExistence type="predicted"/>
<evidence type="ECO:0000259" key="4">
    <source>
        <dbReference type="SMART" id="SM00796"/>
    </source>
</evidence>
<dbReference type="STRING" id="571915.CMUST_05600"/>
<accession>A0A0G3GW95</accession>
<dbReference type="SMART" id="SM00796">
    <property type="entry name" value="AHS1"/>
    <property type="match status" value="1"/>
</dbReference>
<evidence type="ECO:0000256" key="3">
    <source>
        <dbReference type="ARBA" id="ARBA00022840"/>
    </source>
</evidence>
<reference evidence="6" key="2">
    <citation type="submission" date="2015-05" db="EMBL/GenBank/DDBJ databases">
        <title>Complete genome sequence of Corynebacterium mustelae DSM 45274, isolated from various tissues of a male ferret with lethal sepsis.</title>
        <authorList>
            <person name="Ruckert C."/>
            <person name="Albersmeier A."/>
            <person name="Winkler A."/>
            <person name="Tauch A."/>
        </authorList>
    </citation>
    <scope>NUCLEOTIDE SEQUENCE [LARGE SCALE GENOMIC DNA]</scope>
    <source>
        <strain evidence="6">DSM 45274</strain>
    </source>
</reference>
<keyword evidence="6" id="KW-1185">Reference proteome</keyword>
<keyword evidence="1" id="KW-0547">Nucleotide-binding</keyword>
<feature type="domain" description="Carboxyltransferase" evidence="4">
    <location>
        <begin position="3"/>
        <end position="207"/>
    </location>
</feature>
<organism evidence="5 6">
    <name type="scientific">Corynebacterium mustelae</name>
    <dbReference type="NCBI Taxonomy" id="571915"/>
    <lineage>
        <taxon>Bacteria</taxon>
        <taxon>Bacillati</taxon>
        <taxon>Actinomycetota</taxon>
        <taxon>Actinomycetes</taxon>
        <taxon>Mycobacteriales</taxon>
        <taxon>Corynebacteriaceae</taxon>
        <taxon>Corynebacterium</taxon>
    </lineage>
</organism>
<dbReference type="OrthoDB" id="9768696at2"/>
<dbReference type="PATRIC" id="fig|571915.4.peg.1185"/>
<gene>
    <name evidence="5" type="ORF">CMUST_05600</name>
</gene>